<proteinExistence type="predicted"/>
<accession>A0ABY2U5U7</accession>
<gene>
    <name evidence="1" type="ORF">FEM54_11780</name>
</gene>
<dbReference type="Proteomes" id="UP000304941">
    <property type="component" value="Unassembled WGS sequence"/>
</dbReference>
<evidence type="ECO:0000313" key="1">
    <source>
        <dbReference type="EMBL" id="TLG91750.1"/>
    </source>
</evidence>
<reference evidence="1 2" key="1">
    <citation type="submission" date="2019-05" db="EMBL/GenBank/DDBJ databases">
        <title>Pseudomonas edaphica sp. nov., isolated from rhizospheric soil of Cistus ladanifer L. in Spain.</title>
        <authorList>
            <person name="Peix A."/>
        </authorList>
    </citation>
    <scope>NUCLEOTIDE SEQUENCE [LARGE SCALE GENOMIC DNA]</scope>
    <source>
        <strain evidence="1 2">RD25</strain>
    </source>
</reference>
<keyword evidence="2" id="KW-1185">Reference proteome</keyword>
<dbReference type="EMBL" id="VBVZ01000142">
    <property type="protein sequence ID" value="TLG91750.1"/>
    <property type="molecule type" value="Genomic_DNA"/>
</dbReference>
<protein>
    <submittedName>
        <fullName evidence="1">DedA family protein</fullName>
    </submittedName>
</protein>
<comment type="caution">
    <text evidence="1">The sequence shown here is derived from an EMBL/GenBank/DDBJ whole genome shotgun (WGS) entry which is preliminary data.</text>
</comment>
<evidence type="ECO:0000313" key="2">
    <source>
        <dbReference type="Proteomes" id="UP000304941"/>
    </source>
</evidence>
<sequence>WVLGALLLLGFGLWLRRRFKNARIAREACAEAKARLAAEQAPEQPPKTPVE</sequence>
<organism evidence="1 2">
    <name type="scientific">Pseudomonas edaphica</name>
    <dbReference type="NCBI Taxonomy" id="2006980"/>
    <lineage>
        <taxon>Bacteria</taxon>
        <taxon>Pseudomonadati</taxon>
        <taxon>Pseudomonadota</taxon>
        <taxon>Gammaproteobacteria</taxon>
        <taxon>Pseudomonadales</taxon>
        <taxon>Pseudomonadaceae</taxon>
        <taxon>Pseudomonas</taxon>
    </lineage>
</organism>
<name>A0ABY2U5U7_9PSED</name>
<feature type="non-terminal residue" evidence="1">
    <location>
        <position position="1"/>
    </location>
</feature>